<comment type="similarity">
    <text evidence="1">Belongs to the DNA mismatch repair MutS family.</text>
</comment>
<dbReference type="PROSITE" id="PS00486">
    <property type="entry name" value="DNA_MISMATCH_REPAIR_2"/>
    <property type="match status" value="1"/>
</dbReference>
<dbReference type="Xenbase" id="XB-GENE-17333582">
    <property type="gene designation" value="msh5.L"/>
</dbReference>
<keyword evidence="11" id="KW-1185">Reference proteome</keyword>
<dbReference type="PaxDb" id="8355-A0A1L8F8J7"/>
<dbReference type="GO" id="GO:0005634">
    <property type="term" value="C:nucleus"/>
    <property type="evidence" value="ECO:0000318"/>
    <property type="project" value="GO_Central"/>
</dbReference>
<dbReference type="SMART" id="SM00533">
    <property type="entry name" value="MUTSd"/>
    <property type="match status" value="1"/>
</dbReference>
<dbReference type="InterPro" id="IPR027417">
    <property type="entry name" value="P-loop_NTPase"/>
</dbReference>
<proteinExistence type="inferred from homology"/>
<dbReference type="RefSeq" id="XP_041428829.1">
    <property type="nucleotide sequence ID" value="XM_041572895.1"/>
</dbReference>
<organism evidence="11 12">
    <name type="scientific">Xenopus laevis</name>
    <name type="common">African clawed frog</name>
    <dbReference type="NCBI Taxonomy" id="8355"/>
    <lineage>
        <taxon>Eukaryota</taxon>
        <taxon>Metazoa</taxon>
        <taxon>Chordata</taxon>
        <taxon>Craniata</taxon>
        <taxon>Vertebrata</taxon>
        <taxon>Euteleostomi</taxon>
        <taxon>Amphibia</taxon>
        <taxon>Batrachia</taxon>
        <taxon>Anura</taxon>
        <taxon>Pipoidea</taxon>
        <taxon>Pipidae</taxon>
        <taxon>Xenopodinae</taxon>
        <taxon>Xenopus</taxon>
        <taxon>Xenopus</taxon>
    </lineage>
</organism>
<feature type="domain" description="DNA mismatch repair proteins mutS family" evidence="10">
    <location>
        <begin position="646"/>
        <end position="662"/>
    </location>
</feature>
<accession>A0A1L8F8J7</accession>
<keyword evidence="4" id="KW-0067">ATP-binding</keyword>
<evidence type="ECO:0000256" key="6">
    <source>
        <dbReference type="ARBA" id="ARBA00023204"/>
    </source>
</evidence>
<protein>
    <recommendedName>
        <fullName evidence="9">MutS protein homolog 5</fullName>
    </recommendedName>
</protein>
<dbReference type="AGR" id="Xenbase:XB-GENE-17333582"/>
<dbReference type="OrthoDB" id="29596at2759"/>
<dbReference type="SUPFAM" id="SSF52540">
    <property type="entry name" value="P-loop containing nucleoside triphosphate hydrolases"/>
    <property type="match status" value="1"/>
</dbReference>
<dbReference type="GO" id="GO:0030983">
    <property type="term" value="F:mismatched DNA binding"/>
    <property type="evidence" value="ECO:0007669"/>
    <property type="project" value="InterPro"/>
</dbReference>
<dbReference type="GO" id="GO:0006298">
    <property type="term" value="P:mismatch repair"/>
    <property type="evidence" value="ECO:0007669"/>
    <property type="project" value="InterPro"/>
</dbReference>
<dbReference type="Gene3D" id="3.40.50.300">
    <property type="entry name" value="P-loop containing nucleotide triphosphate hydrolases"/>
    <property type="match status" value="1"/>
</dbReference>
<dbReference type="SUPFAM" id="SSF48334">
    <property type="entry name" value="DNA repair protein MutS, domain III"/>
    <property type="match status" value="1"/>
</dbReference>
<evidence type="ECO:0000256" key="5">
    <source>
        <dbReference type="ARBA" id="ARBA00023125"/>
    </source>
</evidence>
<dbReference type="Pfam" id="PF00488">
    <property type="entry name" value="MutS_V"/>
    <property type="match status" value="1"/>
</dbReference>
<keyword evidence="7" id="KW-0469">Meiosis</keyword>
<dbReference type="GO" id="GO:0140664">
    <property type="term" value="F:ATP-dependent DNA damage sensor activity"/>
    <property type="evidence" value="ECO:0007669"/>
    <property type="project" value="InterPro"/>
</dbReference>
<keyword evidence="3" id="KW-0227">DNA damage</keyword>
<evidence type="ECO:0000313" key="13">
    <source>
        <dbReference type="Xenbase" id="XB-GENE-17333582"/>
    </source>
</evidence>
<gene>
    <name evidence="12 13" type="primary">msh5.L</name>
</gene>
<dbReference type="InterPro" id="IPR000432">
    <property type="entry name" value="DNA_mismatch_repair_MutS_C"/>
</dbReference>
<evidence type="ECO:0000256" key="7">
    <source>
        <dbReference type="ARBA" id="ARBA00023254"/>
    </source>
</evidence>
<evidence type="ECO:0000256" key="1">
    <source>
        <dbReference type="ARBA" id="ARBA00006271"/>
    </source>
</evidence>
<evidence type="ECO:0000256" key="4">
    <source>
        <dbReference type="ARBA" id="ARBA00022840"/>
    </source>
</evidence>
<evidence type="ECO:0000313" key="12">
    <source>
        <dbReference type="RefSeq" id="XP_041428829.1"/>
    </source>
</evidence>
<dbReference type="GO" id="GO:0051026">
    <property type="term" value="P:chiasma assembly"/>
    <property type="evidence" value="ECO:0000318"/>
    <property type="project" value="GO_Central"/>
</dbReference>
<dbReference type="PANTHER" id="PTHR11361:SF20">
    <property type="entry name" value="MUTS PROTEIN HOMOLOG 5"/>
    <property type="match status" value="1"/>
</dbReference>
<dbReference type="Proteomes" id="UP000186698">
    <property type="component" value="Chromosome 8L"/>
</dbReference>
<dbReference type="Pfam" id="PF05192">
    <property type="entry name" value="MutS_III"/>
    <property type="match status" value="1"/>
</dbReference>
<dbReference type="CDD" id="cd03281">
    <property type="entry name" value="ABC_MSH5_euk"/>
    <property type="match status" value="1"/>
</dbReference>
<keyword evidence="6" id="KW-0234">DNA repair</keyword>
<dbReference type="OMA" id="CSVYFMP"/>
<evidence type="ECO:0000256" key="3">
    <source>
        <dbReference type="ARBA" id="ARBA00022763"/>
    </source>
</evidence>
<dbReference type="GeneID" id="108698572"/>
<comment type="function">
    <text evidence="8">Involved in DNA mismatch repair and meiotic recombination processes. Facilitates crossovers between homologs during meiosis.</text>
</comment>
<evidence type="ECO:0000259" key="10">
    <source>
        <dbReference type="PROSITE" id="PS00486"/>
    </source>
</evidence>
<dbReference type="GO" id="GO:0005524">
    <property type="term" value="F:ATP binding"/>
    <property type="evidence" value="ECO:0007669"/>
    <property type="project" value="UniProtKB-KW"/>
</dbReference>
<sequence>MSEHTIPNHTLYTTHEQEEEEKLEESEIYLSVLWHAGVLAVVYYNSNDCSVHFMPDAPETEEFKMLKRIIADLHPRCIVTSAKQDQPFSDFLRSMNFCSNEETRGSTRPEIVVFPHVDFGLQICKRRILSGNFPTLPSNVTESEKILHLSSIIPFDCPKMVCTLGGLLKFLERRRIGVQLEDCSIGVPILSLKKYVLSDIVDMDQDTYSVLQIFKSEVHPSVYKLTSGVKEGLSLYGLLNRCCTRQGENTMRMWLMRPTTNQCELDSRLDVIEFFIAPQNQHIVENIQSSLKSIKNIPLILKRMTLSNTKVTDWLALHKTVCSAKYIGDTCRSLPQTVSLFSTISSAFSNELLYIKNLIAKVVDFEESVKENCFCVKPFVDTAVDEKKRQLRGLPAFLTDVAKKELETLDRQISSCNIIYIPLIGFLLSFQRLPFMEDKNDFEIAGLEFMFLLEGRLHYRSAQTRELDSLFGDLHCEIRDQETVIMYQLQTLTLEKSAVFQYVTEYTGQLDALLAMAVVARENGYTRPRYTMTNTIYIKEGRHPLMVFCSGTFVPNSTHSKQNEQRIKIITGPNSCGKSVYLKQVGLIVFMSMIGSFVPAAEAEIGPVNGIFTRIQTLESVSLGLSTFMIDLNQVARAVNNATEKSLVLIDEFGKGTNTVDGLSLLAAVLRHWINMGCQCPHIFVATNFHSLVKLKILPDSPILQYQTLEWCLDGEELVFFYQMKDGVSEASQAAKVAALAGLPAGIIKRAIEVSELFRTGQAIQCLNQTKMDKKMEKCQDLVSRFLGLDLDDPQLDVEKFMASEVLPLSSSVL</sequence>
<dbReference type="InterPro" id="IPR036187">
    <property type="entry name" value="DNA_mismatch_repair_MutS_sf"/>
</dbReference>
<dbReference type="InterPro" id="IPR045076">
    <property type="entry name" value="MutS"/>
</dbReference>
<dbReference type="KEGG" id="xla:108698572"/>
<dbReference type="CTD" id="108698572"/>
<reference evidence="12" key="1">
    <citation type="submission" date="2025-08" db="UniProtKB">
        <authorList>
            <consortium name="RefSeq"/>
        </authorList>
    </citation>
    <scope>IDENTIFICATION</scope>
    <source>
        <strain evidence="12">J_2021</strain>
        <tissue evidence="12">Erythrocytes</tissue>
    </source>
</reference>
<keyword evidence="2" id="KW-0547">Nucleotide-binding</keyword>
<dbReference type="InterPro" id="IPR007696">
    <property type="entry name" value="DNA_mismatch_repair_MutS_core"/>
</dbReference>
<keyword evidence="5" id="KW-0238">DNA-binding</keyword>
<evidence type="ECO:0000256" key="9">
    <source>
        <dbReference type="ARBA" id="ARBA00071136"/>
    </source>
</evidence>
<name>A0A1L8F8J7_XENLA</name>
<dbReference type="Gene3D" id="1.10.1420.10">
    <property type="match status" value="1"/>
</dbReference>
<dbReference type="FunFam" id="3.40.50.300:FF:000820">
    <property type="entry name" value="MutS homolog 5 (E. coli)"/>
    <property type="match status" value="1"/>
</dbReference>
<evidence type="ECO:0000256" key="8">
    <source>
        <dbReference type="ARBA" id="ARBA00057350"/>
    </source>
</evidence>
<dbReference type="AlphaFoldDB" id="A0A1L8F8J7"/>
<dbReference type="FunFam" id="1.10.1420.10:FF:000008">
    <property type="entry name" value="MutS homolog 5 (E. coli)"/>
    <property type="match status" value="1"/>
</dbReference>
<dbReference type="Bgee" id="108698572">
    <property type="expression patterns" value="Expressed in testis and 1 other cell type or tissue"/>
</dbReference>
<evidence type="ECO:0000313" key="11">
    <source>
        <dbReference type="Proteomes" id="UP000186698"/>
    </source>
</evidence>
<evidence type="ECO:0000256" key="2">
    <source>
        <dbReference type="ARBA" id="ARBA00022741"/>
    </source>
</evidence>
<dbReference type="STRING" id="8355.A0A1L8F8J7"/>
<dbReference type="PANTHER" id="PTHR11361">
    <property type="entry name" value="DNA MISMATCH REPAIR PROTEIN MUTS FAMILY MEMBER"/>
    <property type="match status" value="1"/>
</dbReference>
<dbReference type="GO" id="GO:0003690">
    <property type="term" value="F:double-stranded DNA binding"/>
    <property type="evidence" value="ECO:0000318"/>
    <property type="project" value="GO_Central"/>
</dbReference>
<dbReference type="SMART" id="SM00534">
    <property type="entry name" value="MUTSac"/>
    <property type="match status" value="1"/>
</dbReference>